<feature type="transmembrane region" description="Helical" evidence="7">
    <location>
        <begin position="326"/>
        <end position="348"/>
    </location>
</feature>
<protein>
    <submittedName>
        <fullName evidence="10">ABC transporter permease subunit</fullName>
    </submittedName>
</protein>
<dbReference type="CDD" id="cd06261">
    <property type="entry name" value="TM_PBP2"/>
    <property type="match status" value="1"/>
</dbReference>
<dbReference type="InterPro" id="IPR051393">
    <property type="entry name" value="ABC_transporter_permease"/>
</dbReference>
<dbReference type="InterPro" id="IPR035906">
    <property type="entry name" value="MetI-like_sf"/>
</dbReference>
<dbReference type="Pfam" id="PF00528">
    <property type="entry name" value="BPD_transp_1"/>
    <property type="match status" value="1"/>
</dbReference>
<feature type="transmembrane region" description="Helical" evidence="7">
    <location>
        <begin position="221"/>
        <end position="241"/>
    </location>
</feature>
<keyword evidence="11" id="KW-1185">Reference proteome</keyword>
<dbReference type="PANTHER" id="PTHR30193">
    <property type="entry name" value="ABC TRANSPORTER PERMEASE PROTEIN"/>
    <property type="match status" value="1"/>
</dbReference>
<feature type="region of interest" description="Disordered" evidence="8">
    <location>
        <begin position="1"/>
        <end position="56"/>
    </location>
</feature>
<evidence type="ECO:0000256" key="5">
    <source>
        <dbReference type="ARBA" id="ARBA00022989"/>
    </source>
</evidence>
<evidence type="ECO:0000256" key="7">
    <source>
        <dbReference type="RuleBase" id="RU363032"/>
    </source>
</evidence>
<dbReference type="PANTHER" id="PTHR30193:SF37">
    <property type="entry name" value="INNER MEMBRANE ABC TRANSPORTER PERMEASE PROTEIN YCJO"/>
    <property type="match status" value="1"/>
</dbReference>
<dbReference type="InterPro" id="IPR000515">
    <property type="entry name" value="MetI-like"/>
</dbReference>
<dbReference type="RefSeq" id="WP_404746444.1">
    <property type="nucleotide sequence ID" value="NZ_JBJDQH010000005.1"/>
</dbReference>
<evidence type="ECO:0000256" key="3">
    <source>
        <dbReference type="ARBA" id="ARBA00022475"/>
    </source>
</evidence>
<feature type="transmembrane region" description="Helical" evidence="7">
    <location>
        <begin position="168"/>
        <end position="189"/>
    </location>
</feature>
<dbReference type="Gene3D" id="1.10.3720.10">
    <property type="entry name" value="MetI-like"/>
    <property type="match status" value="1"/>
</dbReference>
<evidence type="ECO:0000256" key="2">
    <source>
        <dbReference type="ARBA" id="ARBA00022448"/>
    </source>
</evidence>
<comment type="similarity">
    <text evidence="7">Belongs to the binding-protein-dependent transport system permease family.</text>
</comment>
<feature type="transmembrane region" description="Helical" evidence="7">
    <location>
        <begin position="81"/>
        <end position="105"/>
    </location>
</feature>
<keyword evidence="4 7" id="KW-0812">Transmembrane</keyword>
<reference evidence="10 11" key="1">
    <citation type="submission" date="2024-11" db="EMBL/GenBank/DDBJ databases">
        <title>The Natural Products Discovery Center: Release of the First 8490 Sequenced Strains for Exploring Actinobacteria Biosynthetic Diversity.</title>
        <authorList>
            <person name="Kalkreuter E."/>
            <person name="Kautsar S.A."/>
            <person name="Yang D."/>
            <person name="Bader C.D."/>
            <person name="Teijaro C.N."/>
            <person name="Fluegel L."/>
            <person name="Davis C.M."/>
            <person name="Simpson J.R."/>
            <person name="Lauterbach L."/>
            <person name="Steele A.D."/>
            <person name="Gui C."/>
            <person name="Meng S."/>
            <person name="Li G."/>
            <person name="Viehrig K."/>
            <person name="Ye F."/>
            <person name="Su P."/>
            <person name="Kiefer A.F."/>
            <person name="Nichols A."/>
            <person name="Cepeda A.J."/>
            <person name="Yan W."/>
            <person name="Fan B."/>
            <person name="Jiang Y."/>
            <person name="Adhikari A."/>
            <person name="Zheng C.-J."/>
            <person name="Schuster L."/>
            <person name="Cowan T.M."/>
            <person name="Smanski M.J."/>
            <person name="Chevrette M.G."/>
            <person name="De Carvalho L.P.S."/>
            <person name="Shen B."/>
        </authorList>
    </citation>
    <scope>NUCLEOTIDE SEQUENCE [LARGE SCALE GENOMIC DNA]</scope>
    <source>
        <strain evidence="10 11">NPDC020863</strain>
    </source>
</reference>
<keyword evidence="5 7" id="KW-1133">Transmembrane helix</keyword>
<feature type="domain" description="ABC transmembrane type-1" evidence="9">
    <location>
        <begin position="135"/>
        <end position="347"/>
    </location>
</feature>
<evidence type="ECO:0000256" key="8">
    <source>
        <dbReference type="SAM" id="MobiDB-lite"/>
    </source>
</evidence>
<dbReference type="EMBL" id="JBJDQH010000005">
    <property type="protein sequence ID" value="MFK4266357.1"/>
    <property type="molecule type" value="Genomic_DNA"/>
</dbReference>
<evidence type="ECO:0000313" key="10">
    <source>
        <dbReference type="EMBL" id="MFK4266357.1"/>
    </source>
</evidence>
<feature type="compositionally biased region" description="Basic residues" evidence="8">
    <location>
        <begin position="43"/>
        <end position="56"/>
    </location>
</feature>
<keyword evidence="6 7" id="KW-0472">Membrane</keyword>
<organism evidence="10 11">
    <name type="scientific">Streptomyces milbemycinicus</name>
    <dbReference type="NCBI Taxonomy" id="476552"/>
    <lineage>
        <taxon>Bacteria</taxon>
        <taxon>Bacillati</taxon>
        <taxon>Actinomycetota</taxon>
        <taxon>Actinomycetes</taxon>
        <taxon>Kitasatosporales</taxon>
        <taxon>Streptomycetaceae</taxon>
        <taxon>Streptomyces</taxon>
    </lineage>
</organism>
<dbReference type="SUPFAM" id="SSF161098">
    <property type="entry name" value="MetI-like"/>
    <property type="match status" value="1"/>
</dbReference>
<dbReference type="PROSITE" id="PS50928">
    <property type="entry name" value="ABC_TM1"/>
    <property type="match status" value="1"/>
</dbReference>
<name>A0ABW8LKB9_9ACTN</name>
<evidence type="ECO:0000256" key="6">
    <source>
        <dbReference type="ARBA" id="ARBA00023136"/>
    </source>
</evidence>
<proteinExistence type="inferred from homology"/>
<feature type="transmembrane region" description="Helical" evidence="7">
    <location>
        <begin position="135"/>
        <end position="161"/>
    </location>
</feature>
<evidence type="ECO:0000259" key="9">
    <source>
        <dbReference type="PROSITE" id="PS50928"/>
    </source>
</evidence>
<evidence type="ECO:0000313" key="11">
    <source>
        <dbReference type="Proteomes" id="UP001620295"/>
    </source>
</evidence>
<feature type="transmembrane region" description="Helical" evidence="7">
    <location>
        <begin position="279"/>
        <end position="300"/>
    </location>
</feature>
<keyword evidence="3" id="KW-1003">Cell membrane</keyword>
<sequence>MAGTDSAAADPKGAPDQGAPRGGSGRGGPGRKAMGRNAVGRKAVGRKAVGRKAVGRKAVGRKAVGRKAVGRDAVGRPSAAWALPGVLFFVCFAVAPMLLVGYLAFTDWDGIGTPQWTGTDNWSRLWHDPDMRQGVWLSLLLTVLTWLVQTPIALLLGVWAAGRQRNRAVLSAIFFLPLLASSVALALVWKQLLDPNFGLIAEIGPALGFEDGDLLGDPQGALGAILFVTAWQFIPLHTLIYQGGARAIPRSLYDAAAIDGAGTVRQFFSITLPQLRNTVVTSSVIMVVGALTFFDTVLILTKGGPGTDTSIVPFLMYKNGFQAFDLGYASAVAALLVVVATAVSLLLVRLTGFSAMRSTREGM</sequence>
<dbReference type="Proteomes" id="UP001620295">
    <property type="component" value="Unassembled WGS sequence"/>
</dbReference>
<keyword evidence="2 7" id="KW-0813">Transport</keyword>
<gene>
    <name evidence="10" type="ORF">ACI2L5_15645</name>
</gene>
<comment type="caution">
    <text evidence="10">The sequence shown here is derived from an EMBL/GenBank/DDBJ whole genome shotgun (WGS) entry which is preliminary data.</text>
</comment>
<feature type="compositionally biased region" description="Gly residues" evidence="8">
    <location>
        <begin position="20"/>
        <end position="30"/>
    </location>
</feature>
<comment type="subcellular location">
    <subcellularLocation>
        <location evidence="1 7">Cell membrane</location>
        <topology evidence="1 7">Multi-pass membrane protein</topology>
    </subcellularLocation>
</comment>
<accession>A0ABW8LKB9</accession>
<evidence type="ECO:0000256" key="1">
    <source>
        <dbReference type="ARBA" id="ARBA00004651"/>
    </source>
</evidence>
<evidence type="ECO:0000256" key="4">
    <source>
        <dbReference type="ARBA" id="ARBA00022692"/>
    </source>
</evidence>